<protein>
    <recommendedName>
        <fullName evidence="1">Aminoglycoside phosphotransferase domain-containing protein</fullName>
    </recommendedName>
</protein>
<reference evidence="3 5" key="1">
    <citation type="submission" date="2015-05" db="EMBL/GenBank/DDBJ databases">
        <title>Comparison of genome.</title>
        <authorList>
            <person name="Zheng Z."/>
            <person name="Sun M."/>
        </authorList>
    </citation>
    <scope>NUCLEOTIDE SEQUENCE [LARGE SCALE GENOMIC DNA]</scope>
    <source>
        <strain evidence="3 5">G25-74</strain>
    </source>
</reference>
<dbReference type="InterPro" id="IPR002575">
    <property type="entry name" value="Aminoglycoside_PTrfase"/>
</dbReference>
<dbReference type="OrthoDB" id="2932541at2"/>
<dbReference type="EMBL" id="LDJR01000028">
    <property type="protein sequence ID" value="OAK73929.1"/>
    <property type="molecule type" value="Genomic_DNA"/>
</dbReference>
<evidence type="ECO:0000313" key="4">
    <source>
        <dbReference type="Proteomes" id="UP000053881"/>
    </source>
</evidence>
<dbReference type="STRING" id="217031.ABB05_05755"/>
<dbReference type="SUPFAM" id="SSF56112">
    <property type="entry name" value="Protein kinase-like (PK-like)"/>
    <property type="match status" value="1"/>
</dbReference>
<gene>
    <name evidence="3" type="ORF">ABB05_05755</name>
    <name evidence="2" type="ORF">ACA29_13415</name>
</gene>
<dbReference type="InterPro" id="IPR051678">
    <property type="entry name" value="AGP_Transferase"/>
</dbReference>
<keyword evidence="5" id="KW-1185">Reference proteome</keyword>
<dbReference type="PATRIC" id="fig|217031.4.peg.4479"/>
<dbReference type="PANTHER" id="PTHR21310">
    <property type="entry name" value="AMINOGLYCOSIDE PHOSPHOTRANSFERASE-RELATED-RELATED"/>
    <property type="match status" value="1"/>
</dbReference>
<proteinExistence type="predicted"/>
<accession>A0A0Q9Y722</accession>
<dbReference type="AlphaFoldDB" id="A0A0Q9Y722"/>
<dbReference type="Gene3D" id="3.90.1200.10">
    <property type="match status" value="1"/>
</dbReference>
<comment type="caution">
    <text evidence="2">The sequence shown here is derived from an EMBL/GenBank/DDBJ whole genome shotgun (WGS) entry which is preliminary data.</text>
</comment>
<reference evidence="2 4" key="2">
    <citation type="submission" date="2015-06" db="EMBL/GenBank/DDBJ databases">
        <title>Genome sequencing project of Bacillus galactosidilyticus PL133.</title>
        <authorList>
            <person name="Gaiero J."/>
            <person name="Nicol R."/>
            <person name="Habash M."/>
        </authorList>
    </citation>
    <scope>NUCLEOTIDE SEQUENCE [LARGE SCALE GENOMIC DNA]</scope>
    <source>
        <strain evidence="2 4">PL133</strain>
    </source>
</reference>
<feature type="domain" description="Aminoglycoside phosphotransferase" evidence="1">
    <location>
        <begin position="56"/>
        <end position="247"/>
    </location>
</feature>
<dbReference type="Pfam" id="PF01636">
    <property type="entry name" value="APH"/>
    <property type="match status" value="1"/>
</dbReference>
<dbReference type="Proteomes" id="UP000053881">
    <property type="component" value="Unassembled WGS sequence"/>
</dbReference>
<sequence length="302" mass="34688">MNLFTNEIDGWDSWGRLYQSIPTFEPLIQSIFAKEKLPFTEIEHCTPGTNAVFKIGKYVIKIFAPAESGIDSTMDFTTELFAMRRAVQLGVSVPKLVASGEVEDKFLFSYLIMEYIDGTELNKINYTLTLADKIAIGHKLRKLTDRMNIPCVPFNDTDVIQDENRQKRWAKYPERFKKERKNYIKNYKFAEKVFVHGDLNGDNLLLADDHTIHIIDFADAVRAPLVYEQALIACELFKFDKAYMQGYFGCAPIEEITEICFNGLLIHDFGGDVIEQNICPSTELKNLDILREKIDLLLTNNE</sequence>
<evidence type="ECO:0000313" key="5">
    <source>
        <dbReference type="Proteomes" id="UP000077881"/>
    </source>
</evidence>
<organism evidence="2 4">
    <name type="scientific">Lederbergia galactosidilytica</name>
    <dbReference type="NCBI Taxonomy" id="217031"/>
    <lineage>
        <taxon>Bacteria</taxon>
        <taxon>Bacillati</taxon>
        <taxon>Bacillota</taxon>
        <taxon>Bacilli</taxon>
        <taxon>Bacillales</taxon>
        <taxon>Bacillaceae</taxon>
        <taxon>Lederbergia</taxon>
    </lineage>
</organism>
<name>A0A0Q9Y722_9BACI</name>
<evidence type="ECO:0000313" key="3">
    <source>
        <dbReference type="EMBL" id="OAK73929.1"/>
    </source>
</evidence>
<evidence type="ECO:0000259" key="1">
    <source>
        <dbReference type="Pfam" id="PF01636"/>
    </source>
</evidence>
<evidence type="ECO:0000313" key="2">
    <source>
        <dbReference type="EMBL" id="KRG11895.1"/>
    </source>
</evidence>
<dbReference type="RefSeq" id="WP_057988467.1">
    <property type="nucleotide sequence ID" value="NZ_LDJR01000028.1"/>
</dbReference>
<dbReference type="Proteomes" id="UP000077881">
    <property type="component" value="Unassembled WGS sequence"/>
</dbReference>
<dbReference type="EMBL" id="LGPB01000107">
    <property type="protein sequence ID" value="KRG11895.1"/>
    <property type="molecule type" value="Genomic_DNA"/>
</dbReference>
<dbReference type="InterPro" id="IPR011009">
    <property type="entry name" value="Kinase-like_dom_sf"/>
</dbReference>